<evidence type="ECO:0000313" key="3">
    <source>
        <dbReference type="Proteomes" id="UP000256900"/>
    </source>
</evidence>
<organism evidence="2 3">
    <name type="scientific">Methylovirgula ligni</name>
    <dbReference type="NCBI Taxonomy" id="569860"/>
    <lineage>
        <taxon>Bacteria</taxon>
        <taxon>Pseudomonadati</taxon>
        <taxon>Pseudomonadota</taxon>
        <taxon>Alphaproteobacteria</taxon>
        <taxon>Hyphomicrobiales</taxon>
        <taxon>Beijerinckiaceae</taxon>
        <taxon>Methylovirgula</taxon>
    </lineage>
</organism>
<gene>
    <name evidence="2" type="ORF">DES32_0851</name>
</gene>
<reference evidence="2 3" key="1">
    <citation type="submission" date="2018-08" db="EMBL/GenBank/DDBJ databases">
        <title>Genomic Encyclopedia of Type Strains, Phase IV (KMG-IV): sequencing the most valuable type-strain genomes for metagenomic binning, comparative biology and taxonomic classification.</title>
        <authorList>
            <person name="Goeker M."/>
        </authorList>
    </citation>
    <scope>NUCLEOTIDE SEQUENCE [LARGE SCALE GENOMIC DNA]</scope>
    <source>
        <strain evidence="2 3">BW863</strain>
    </source>
</reference>
<keyword evidence="1" id="KW-1133">Transmembrane helix</keyword>
<dbReference type="RefSeq" id="WP_165203997.1">
    <property type="nucleotide sequence ID" value="NZ_CP025086.1"/>
</dbReference>
<keyword evidence="1" id="KW-0472">Membrane</keyword>
<sequence>MNMGYRSQNNRDAAERAAWRKLPLHARYDWPVILAVIVVIAAFAAGLAVRSIG</sequence>
<name>A0A3D9Z372_9HYPH</name>
<keyword evidence="3" id="KW-1185">Reference proteome</keyword>
<feature type="transmembrane region" description="Helical" evidence="1">
    <location>
        <begin position="30"/>
        <end position="49"/>
    </location>
</feature>
<proteinExistence type="predicted"/>
<accession>A0A3D9Z372</accession>
<evidence type="ECO:0000256" key="1">
    <source>
        <dbReference type="SAM" id="Phobius"/>
    </source>
</evidence>
<evidence type="ECO:0000313" key="2">
    <source>
        <dbReference type="EMBL" id="REF89624.1"/>
    </source>
</evidence>
<comment type="caution">
    <text evidence="2">The sequence shown here is derived from an EMBL/GenBank/DDBJ whole genome shotgun (WGS) entry which is preliminary data.</text>
</comment>
<dbReference type="EMBL" id="QUMO01000001">
    <property type="protein sequence ID" value="REF89624.1"/>
    <property type="molecule type" value="Genomic_DNA"/>
</dbReference>
<keyword evidence="1" id="KW-0812">Transmembrane</keyword>
<protein>
    <submittedName>
        <fullName evidence="2">Uncharacterized protein</fullName>
    </submittedName>
</protein>
<dbReference type="AlphaFoldDB" id="A0A3D9Z372"/>
<dbReference type="Proteomes" id="UP000256900">
    <property type="component" value="Unassembled WGS sequence"/>
</dbReference>